<keyword evidence="2" id="KW-0175">Coiled coil</keyword>
<dbReference type="Gene3D" id="1.10.4020.10">
    <property type="entry name" value="DNA breaking-rejoining enzymes"/>
    <property type="match status" value="1"/>
</dbReference>
<evidence type="ECO:0000313" key="6">
    <source>
        <dbReference type="RefSeq" id="XP_041437873.1"/>
    </source>
</evidence>
<sequence length="669" mass="74897">MVRYQSRLTALGSDLTGSERLKLLQLTIQEEQMKRVPISAVNTVQLQHPNTEHFKPVVKLTHAAFPSFDNYQEGIDKYLHIFEIMCEDYAVPKAEWTKILAGKLGGKASDIYREIPYLQRTDYEEVKRVLLNHYAISPETYRQSFRALNKIASDTYWDFGNQLRRAFDQWVNTSQVQTIQDLRQLCLLEQFMEKCLPEIRGWIWDRSPKTLEEAARLADKCLEGQAQIRRGRSNISSTALPSVGIHSGTKLRTSSSTPCPVWPAPQPHHTFNKSCFRCGSTTHLIAQCPKPPRTSNNAVARPVTALRQKVTAAQQQAIQAVQQHTHGPLVPKPLEYVILGVHWNDQISRTKHIIPVMLNGKPAEGFLDSGAYISLVEPHMLSASDVLPGRSVCIILPGGTKKEIPVAQVSLDVGNGPIQHTVGILDHLPAPVLVGNDVGDICCSLTPGDVQCISPTTSGMSSSNTSEQDKLNKIKTNEAKYENERRRLKEVLDASESRNTKLELSRRGLEGELQRHKLVLADREAEMQQRMEGLQRQLSDSEGKVSTLQLCVDRLTGTLAKAQESETSLKEKVQSLTGALSESNCTSASSHDQLNQLQKVLTASEHERRILQERLETAVASYMAMLMACLDRRIEMNPMLLFQGFTQQWVNLVTPILGRGSDVTWTLCQ</sequence>
<dbReference type="SUPFAM" id="SSF50630">
    <property type="entry name" value="Acid proteases"/>
    <property type="match status" value="1"/>
</dbReference>
<dbReference type="InterPro" id="IPR038269">
    <property type="entry name" value="SCAN_sf"/>
</dbReference>
<dbReference type="Proteomes" id="UP000186698">
    <property type="component" value="Chromosome 2L"/>
</dbReference>
<dbReference type="PROSITE" id="PS50158">
    <property type="entry name" value="ZF_CCHC"/>
    <property type="match status" value="1"/>
</dbReference>
<gene>
    <name evidence="6" type="primary">LOC121399941</name>
</gene>
<dbReference type="Pfam" id="PF02023">
    <property type="entry name" value="SCAN"/>
    <property type="match status" value="1"/>
</dbReference>
<dbReference type="SMART" id="SM00343">
    <property type="entry name" value="ZnF_C2HC"/>
    <property type="match status" value="1"/>
</dbReference>
<dbReference type="AlphaFoldDB" id="A0A8J1M8A2"/>
<accession>A0A8J1M8A2</accession>
<dbReference type="SUPFAM" id="SSF47353">
    <property type="entry name" value="Retrovirus capsid dimerization domain-like"/>
    <property type="match status" value="1"/>
</dbReference>
<feature type="domain" description="CCHC-type" evidence="3">
    <location>
        <begin position="275"/>
        <end position="290"/>
    </location>
</feature>
<keyword evidence="1" id="KW-0862">Zinc</keyword>
<organism evidence="5 6">
    <name type="scientific">Xenopus laevis</name>
    <name type="common">African clawed frog</name>
    <dbReference type="NCBI Taxonomy" id="8355"/>
    <lineage>
        <taxon>Eukaryota</taxon>
        <taxon>Metazoa</taxon>
        <taxon>Chordata</taxon>
        <taxon>Craniata</taxon>
        <taxon>Vertebrata</taxon>
        <taxon>Euteleostomi</taxon>
        <taxon>Amphibia</taxon>
        <taxon>Batrachia</taxon>
        <taxon>Anura</taxon>
        <taxon>Pipoidea</taxon>
        <taxon>Pipidae</taxon>
        <taxon>Xenopodinae</taxon>
        <taxon>Xenopus</taxon>
        <taxon>Xenopus</taxon>
    </lineage>
</organism>
<dbReference type="InterPro" id="IPR021109">
    <property type="entry name" value="Peptidase_aspartic_dom_sf"/>
</dbReference>
<dbReference type="PANTHER" id="PTHR46888:SF12">
    <property type="match status" value="1"/>
</dbReference>
<evidence type="ECO:0000259" key="4">
    <source>
        <dbReference type="PROSITE" id="PS50804"/>
    </source>
</evidence>
<dbReference type="Gene3D" id="2.40.70.10">
    <property type="entry name" value="Acid Proteases"/>
    <property type="match status" value="1"/>
</dbReference>
<proteinExistence type="predicted"/>
<evidence type="ECO:0000313" key="5">
    <source>
        <dbReference type="Proteomes" id="UP000186698"/>
    </source>
</evidence>
<reference evidence="6" key="1">
    <citation type="submission" date="2025-08" db="UniProtKB">
        <authorList>
            <consortium name="RefSeq"/>
        </authorList>
    </citation>
    <scope>IDENTIFICATION</scope>
    <source>
        <strain evidence="6">J_2021</strain>
        <tissue evidence="6">Erythrocytes</tissue>
    </source>
</reference>
<protein>
    <submittedName>
        <fullName evidence="6">Uncharacterized protein LOC121399941</fullName>
    </submittedName>
</protein>
<keyword evidence="1" id="KW-0863">Zinc-finger</keyword>
<evidence type="ECO:0000256" key="2">
    <source>
        <dbReference type="SAM" id="Coils"/>
    </source>
</evidence>
<dbReference type="PANTHER" id="PTHR46888">
    <property type="entry name" value="ZINC KNUCKLE DOMAINCONTAINING PROTEIN-RELATED"/>
    <property type="match status" value="1"/>
</dbReference>
<dbReference type="GO" id="GO:0003676">
    <property type="term" value="F:nucleic acid binding"/>
    <property type="evidence" value="ECO:0007669"/>
    <property type="project" value="InterPro"/>
</dbReference>
<dbReference type="OrthoDB" id="3549872at2759"/>
<dbReference type="GO" id="GO:0008270">
    <property type="term" value="F:zinc ion binding"/>
    <property type="evidence" value="ECO:0007669"/>
    <property type="project" value="UniProtKB-KW"/>
</dbReference>
<dbReference type="InterPro" id="IPR001878">
    <property type="entry name" value="Znf_CCHC"/>
</dbReference>
<evidence type="ECO:0000259" key="3">
    <source>
        <dbReference type="PROSITE" id="PS50158"/>
    </source>
</evidence>
<keyword evidence="1" id="KW-0479">Metal-binding</keyword>
<dbReference type="PROSITE" id="PS50804">
    <property type="entry name" value="SCAN_BOX"/>
    <property type="match status" value="1"/>
</dbReference>
<feature type="domain" description="SCAN box" evidence="4">
    <location>
        <begin position="142"/>
        <end position="219"/>
    </location>
</feature>
<keyword evidence="5" id="KW-1185">Reference proteome</keyword>
<dbReference type="RefSeq" id="XP_041437873.1">
    <property type="nucleotide sequence ID" value="XM_041581939.1"/>
</dbReference>
<name>A0A8J1M8A2_XENLA</name>
<dbReference type="GeneID" id="121399941"/>
<evidence type="ECO:0000256" key="1">
    <source>
        <dbReference type="PROSITE-ProRule" id="PRU00047"/>
    </source>
</evidence>
<dbReference type="InterPro" id="IPR003309">
    <property type="entry name" value="SCAN_dom"/>
</dbReference>
<feature type="coiled-coil region" evidence="2">
    <location>
        <begin position="464"/>
        <end position="498"/>
    </location>
</feature>
<dbReference type="KEGG" id="xla:121399941"/>